<dbReference type="Gene3D" id="2.70.70.10">
    <property type="entry name" value="Glucose Permease (Domain IIA)"/>
    <property type="match status" value="1"/>
</dbReference>
<dbReference type="EMBL" id="CP098502">
    <property type="protein sequence ID" value="UTI65438.1"/>
    <property type="molecule type" value="Genomic_DNA"/>
</dbReference>
<dbReference type="InterPro" id="IPR043426">
    <property type="entry name" value="MltB-like"/>
</dbReference>
<dbReference type="SUPFAM" id="SSF51261">
    <property type="entry name" value="Duplicated hybrid motif"/>
    <property type="match status" value="1"/>
</dbReference>
<feature type="domain" description="Transglycosylase SLT" evidence="3">
    <location>
        <begin position="215"/>
        <end position="264"/>
    </location>
</feature>
<dbReference type="PROSITE" id="PS51318">
    <property type="entry name" value="TAT"/>
    <property type="match status" value="1"/>
</dbReference>
<evidence type="ECO:0000313" key="5">
    <source>
        <dbReference type="Proteomes" id="UP001056035"/>
    </source>
</evidence>
<dbReference type="CDD" id="cd13399">
    <property type="entry name" value="Slt35-like"/>
    <property type="match status" value="1"/>
</dbReference>
<dbReference type="SUPFAM" id="SSF53955">
    <property type="entry name" value="Lysozyme-like"/>
    <property type="match status" value="1"/>
</dbReference>
<dbReference type="Proteomes" id="UP001056035">
    <property type="component" value="Chromosome"/>
</dbReference>
<dbReference type="PANTHER" id="PTHR30163:SF8">
    <property type="entry name" value="LYTIC MUREIN TRANSGLYCOSYLASE"/>
    <property type="match status" value="1"/>
</dbReference>
<feature type="signal peptide" evidence="2">
    <location>
        <begin position="1"/>
        <end position="32"/>
    </location>
</feature>
<evidence type="ECO:0000256" key="2">
    <source>
        <dbReference type="SAM" id="SignalP"/>
    </source>
</evidence>
<sequence length="698" mass="73559">MGTRRGGRKLAGVGAAAALAGIGMGATAGAAAANPVTVVVTLPGGKQVTVTANLPSGTPLDQVQLPGITLPIARVELINSDPAAKAPAATPAARAPAAVKAKHKHARKHRAKHAGKSAAAPITAPAASSTTAPRDHPSAKPGPKLSVPAPSNPTFSYALPGPAPIGVPSFFIDKFRIPPFLLPIYQAAGTEYGVRWEVLAAINEIETDYGRNLDVSSAGALGWMQFIPETWKRYGVDANRDGKKDPYNPVDAIFAAARYLKAAGGDKDIRKAIFAYNHAGWYVDSVLMRARLISGIPSALVESLTGLTEGRFPVDAPTRYARSGPTAHLFAQAGSRVVAVQDGKVVRIGHTHRLGRFVQLRDNSGNVYTYGDLGSVARSYRAAPTSPGPVATVGKIRLFANPDRPAVRRQLRGVPVRRLKVGSLIKAGTTVGEVGPATRRVASHLAFEIRPAGVGAPRIDPKPILDGWQLLETTAVYRALGQNPLTASRTETIGQILLQSKTTLMREVLANPRIDIYACGRRDIRAGIIDRRVLATLEFLAASGMRPTVSALRCGHGYLTSSGNVSDHSSGNAVDIAKINGIPILGHQGEGSITDLAVRRLLTLQGAMRPSQIITLMTYDGASNTLALPDHNDHIHVGFTPQQSSAFRYDAVLKPEQWTRFIARLGQIQNPTIDTPSGGVVLRPVGAGVAPGTTPGGD</sequence>
<dbReference type="EC" id="2.4.-.-" evidence="4"/>
<dbReference type="Pfam" id="PF13406">
    <property type="entry name" value="SLT_2"/>
    <property type="match status" value="1"/>
</dbReference>
<keyword evidence="2" id="KW-0732">Signal</keyword>
<dbReference type="InterPro" id="IPR031304">
    <property type="entry name" value="SLT_2"/>
</dbReference>
<evidence type="ECO:0000256" key="1">
    <source>
        <dbReference type="SAM" id="MobiDB-lite"/>
    </source>
</evidence>
<dbReference type="InterPro" id="IPR011055">
    <property type="entry name" value="Dup_hybrid_motif"/>
</dbReference>
<keyword evidence="4" id="KW-0328">Glycosyltransferase</keyword>
<dbReference type="GO" id="GO:0016757">
    <property type="term" value="F:glycosyltransferase activity"/>
    <property type="evidence" value="ECO:0007669"/>
    <property type="project" value="UniProtKB-KW"/>
</dbReference>
<keyword evidence="5" id="KW-1185">Reference proteome</keyword>
<dbReference type="Gene3D" id="1.10.530.10">
    <property type="match status" value="1"/>
</dbReference>
<name>A0ABY5DTU0_9ACTN</name>
<evidence type="ECO:0000259" key="3">
    <source>
        <dbReference type="Pfam" id="PF13406"/>
    </source>
</evidence>
<dbReference type="PANTHER" id="PTHR30163">
    <property type="entry name" value="MEMBRANE-BOUND LYTIC MUREIN TRANSGLYCOSYLASE B"/>
    <property type="match status" value="1"/>
</dbReference>
<feature type="compositionally biased region" description="Low complexity" evidence="1">
    <location>
        <begin position="116"/>
        <end position="132"/>
    </location>
</feature>
<protein>
    <submittedName>
        <fullName evidence="4">Lytic murein transglycosylase</fullName>
        <ecNumber evidence="4">2.4.-.-</ecNumber>
    </submittedName>
</protein>
<feature type="compositionally biased region" description="Basic residues" evidence="1">
    <location>
        <begin position="100"/>
        <end position="115"/>
    </location>
</feature>
<gene>
    <name evidence="4" type="ORF">NBH00_04295</name>
</gene>
<dbReference type="InterPro" id="IPR006311">
    <property type="entry name" value="TAT_signal"/>
</dbReference>
<organism evidence="4 5">
    <name type="scientific">Paraconexibacter antarcticus</name>
    <dbReference type="NCBI Taxonomy" id="2949664"/>
    <lineage>
        <taxon>Bacteria</taxon>
        <taxon>Bacillati</taxon>
        <taxon>Actinomycetota</taxon>
        <taxon>Thermoleophilia</taxon>
        <taxon>Solirubrobacterales</taxon>
        <taxon>Paraconexibacteraceae</taxon>
        <taxon>Paraconexibacter</taxon>
    </lineage>
</organism>
<accession>A0ABY5DTU0</accession>
<dbReference type="RefSeq" id="WP_254572119.1">
    <property type="nucleotide sequence ID" value="NZ_CP098502.1"/>
</dbReference>
<dbReference type="CDD" id="cd12797">
    <property type="entry name" value="M23_peptidase"/>
    <property type="match status" value="1"/>
</dbReference>
<keyword evidence="4" id="KW-0808">Transferase</keyword>
<reference evidence="4 5" key="1">
    <citation type="submission" date="2022-06" db="EMBL/GenBank/DDBJ databases">
        <title>Paraconexibacter antarcticus.</title>
        <authorList>
            <person name="Kim C.S."/>
        </authorList>
    </citation>
    <scope>NUCLEOTIDE SEQUENCE [LARGE SCALE GENOMIC DNA]</scope>
    <source>
        <strain evidence="4 5">02-257</strain>
    </source>
</reference>
<dbReference type="InterPro" id="IPR023346">
    <property type="entry name" value="Lysozyme-like_dom_sf"/>
</dbReference>
<feature type="region of interest" description="Disordered" evidence="1">
    <location>
        <begin position="88"/>
        <end position="147"/>
    </location>
</feature>
<proteinExistence type="predicted"/>
<evidence type="ECO:0000313" key="4">
    <source>
        <dbReference type="EMBL" id="UTI65438.1"/>
    </source>
</evidence>
<feature type="chain" id="PRO_5046486518" evidence="2">
    <location>
        <begin position="33"/>
        <end position="698"/>
    </location>
</feature>
<feature type="compositionally biased region" description="Low complexity" evidence="1">
    <location>
        <begin position="88"/>
        <end position="99"/>
    </location>
</feature>